<dbReference type="InterPro" id="IPR051678">
    <property type="entry name" value="AGP_Transferase"/>
</dbReference>
<name>A0A8H7AMG3_9EURO</name>
<dbReference type="InterPro" id="IPR011009">
    <property type="entry name" value="Kinase-like_dom_sf"/>
</dbReference>
<dbReference type="PANTHER" id="PTHR21310:SF37">
    <property type="entry name" value="AMINOGLYCOSIDE PHOSPHOTRANSFERASE DOMAIN-CONTAINING PROTEIN"/>
    <property type="match status" value="1"/>
</dbReference>
<organism evidence="1 2">
    <name type="scientific">Endocarpon pusillum</name>
    <dbReference type="NCBI Taxonomy" id="364733"/>
    <lineage>
        <taxon>Eukaryota</taxon>
        <taxon>Fungi</taxon>
        <taxon>Dikarya</taxon>
        <taxon>Ascomycota</taxon>
        <taxon>Pezizomycotina</taxon>
        <taxon>Eurotiomycetes</taxon>
        <taxon>Chaetothyriomycetidae</taxon>
        <taxon>Verrucariales</taxon>
        <taxon>Verrucariaceae</taxon>
        <taxon>Endocarpon</taxon>
    </lineage>
</organism>
<comment type="caution">
    <text evidence="1">The sequence shown here is derived from an EMBL/GenBank/DDBJ whole genome shotgun (WGS) entry which is preliminary data.</text>
</comment>
<dbReference type="EMBL" id="JAACFV010000016">
    <property type="protein sequence ID" value="KAF7511853.1"/>
    <property type="molecule type" value="Genomic_DNA"/>
</dbReference>
<evidence type="ECO:0000313" key="2">
    <source>
        <dbReference type="Proteomes" id="UP000606974"/>
    </source>
</evidence>
<dbReference type="AlphaFoldDB" id="A0A8H7AMG3"/>
<dbReference type="PANTHER" id="PTHR21310">
    <property type="entry name" value="AMINOGLYCOSIDE PHOSPHOTRANSFERASE-RELATED-RELATED"/>
    <property type="match status" value="1"/>
</dbReference>
<dbReference type="Proteomes" id="UP000606974">
    <property type="component" value="Unassembled WGS sequence"/>
</dbReference>
<keyword evidence="2" id="KW-1185">Reference proteome</keyword>
<evidence type="ECO:0000313" key="1">
    <source>
        <dbReference type="EMBL" id="KAF7511853.1"/>
    </source>
</evidence>
<dbReference type="SUPFAM" id="SSF56112">
    <property type="entry name" value="Protein kinase-like (PK-like)"/>
    <property type="match status" value="1"/>
</dbReference>
<reference evidence="1" key="1">
    <citation type="submission" date="2020-02" db="EMBL/GenBank/DDBJ databases">
        <authorList>
            <person name="Palmer J.M."/>
        </authorList>
    </citation>
    <scope>NUCLEOTIDE SEQUENCE</scope>
    <source>
        <strain evidence="1">EPUS1.4</strain>
        <tissue evidence="1">Thallus</tissue>
    </source>
</reference>
<accession>A0A8H7AMG3</accession>
<proteinExistence type="predicted"/>
<sequence>MVRFPIVGNVCDELVDEKVAMEVEVLSLIRKHTNIPVPRVKAWGRAVDNTLGLGPFIIMDFIEGVSLSTLFRASKDARLLKEDIDDHDIEFIYKQYARILLQLFRLDFEQCFHSNQFKSFNCLANHSIQCLSQIKSSSVDLSN</sequence>
<dbReference type="OrthoDB" id="4367985at2759"/>
<evidence type="ECO:0008006" key="3">
    <source>
        <dbReference type="Google" id="ProtNLM"/>
    </source>
</evidence>
<gene>
    <name evidence="1" type="ORF">GJ744_003086</name>
</gene>
<protein>
    <recommendedName>
        <fullName evidence="3">Aminoglycoside phosphotransferase domain-containing protein</fullName>
    </recommendedName>
</protein>